<sequence>MEYERVHKVQMGIISPTKLRLKLLGPHHQRRKDGSNSNSSRTSPSKLEDTEFVKNSLLASKNGDFDEEAPSLEASAVKLSIGEATNSSQRDHILFHPKDILPNGIGAVSHVAIHHLSRDGSGNSSTVQPMRVLEEDNLDYDSNASSSSFEFHKGERSLHNTMVRAVSRPMPSKWNDAEKWILNRKPTHPTHSKKINLQSQVNRLPVTSLARVAPESASCDHKASSNPVIYAKQEGSCHPTSQIGVEKFSFAPSGPSNATNAAINHCSFVKDEKEIDPKELSHTERPIADTAVSMRDMGTEMTPVTSQEPSMTSTPIGATTPLRSPISSIPSTPRRGAPASTPLEVTNYDESECQKQCSRKELSEQELKLKTRREIVALGVQLGKINIAAWASKNEKEKNASSVEITDAELGRIEFENRAAAWQEAENSKHTARYKREEIKIQAWESHQKAKVEAEMKRIEIQVEQRKAYAQEKMIKKIATARQRSEEKRAAAEAKRNEQATKSAAQADYIRQTGRIPSSHFVCCGWFS</sequence>
<accession>A0A835DLU7</accession>
<dbReference type="EMBL" id="JABCRI010000003">
    <property type="protein sequence ID" value="KAF8408828.1"/>
    <property type="molecule type" value="Genomic_DNA"/>
</dbReference>
<comment type="caution">
    <text evidence="4">The sequence shown here is derived from an EMBL/GenBank/DDBJ whole genome shotgun (WGS) entry which is preliminary data.</text>
</comment>
<feature type="compositionally biased region" description="Basic and acidic residues" evidence="2">
    <location>
        <begin position="483"/>
        <end position="499"/>
    </location>
</feature>
<protein>
    <recommendedName>
        <fullName evidence="3">Remorin C-terminal domain-containing protein</fullName>
    </recommendedName>
</protein>
<feature type="region of interest" description="Disordered" evidence="2">
    <location>
        <begin position="300"/>
        <end position="347"/>
    </location>
</feature>
<gene>
    <name evidence="4" type="ORF">HHK36_004897</name>
</gene>
<evidence type="ECO:0000259" key="3">
    <source>
        <dbReference type="Pfam" id="PF03763"/>
    </source>
</evidence>
<feature type="domain" description="Remorin C-terminal" evidence="3">
    <location>
        <begin position="415"/>
        <end position="518"/>
    </location>
</feature>
<evidence type="ECO:0000256" key="2">
    <source>
        <dbReference type="SAM" id="MobiDB-lite"/>
    </source>
</evidence>
<proteinExistence type="inferred from homology"/>
<dbReference type="InterPro" id="IPR005516">
    <property type="entry name" value="Remorin_C"/>
</dbReference>
<keyword evidence="5" id="KW-1185">Reference proteome</keyword>
<dbReference type="OrthoDB" id="1900877at2759"/>
<name>A0A835DLU7_TETSI</name>
<dbReference type="Pfam" id="PF03763">
    <property type="entry name" value="Remorin_C"/>
    <property type="match status" value="1"/>
</dbReference>
<dbReference type="AlphaFoldDB" id="A0A835DLU7"/>
<feature type="region of interest" description="Disordered" evidence="2">
    <location>
        <begin position="480"/>
        <end position="505"/>
    </location>
</feature>
<feature type="compositionally biased region" description="Low complexity" evidence="2">
    <location>
        <begin position="319"/>
        <end position="335"/>
    </location>
</feature>
<feature type="compositionally biased region" description="Polar residues" evidence="2">
    <location>
        <begin position="302"/>
        <end position="317"/>
    </location>
</feature>
<dbReference type="PANTHER" id="PTHR31471:SF49">
    <property type="entry name" value="REMORIN FAMILY PROTEIN"/>
    <property type="match status" value="1"/>
</dbReference>
<feature type="region of interest" description="Disordered" evidence="2">
    <location>
        <begin position="26"/>
        <end position="50"/>
    </location>
</feature>
<organism evidence="4 5">
    <name type="scientific">Tetracentron sinense</name>
    <name type="common">Spur-leaf</name>
    <dbReference type="NCBI Taxonomy" id="13715"/>
    <lineage>
        <taxon>Eukaryota</taxon>
        <taxon>Viridiplantae</taxon>
        <taxon>Streptophyta</taxon>
        <taxon>Embryophyta</taxon>
        <taxon>Tracheophyta</taxon>
        <taxon>Spermatophyta</taxon>
        <taxon>Magnoliopsida</taxon>
        <taxon>Trochodendrales</taxon>
        <taxon>Trochodendraceae</taxon>
        <taxon>Tetracentron</taxon>
    </lineage>
</organism>
<dbReference type="OMA" id="FEFHRAR"/>
<evidence type="ECO:0000313" key="4">
    <source>
        <dbReference type="EMBL" id="KAF8408828.1"/>
    </source>
</evidence>
<dbReference type="PANTHER" id="PTHR31471">
    <property type="entry name" value="OS02G0116800 PROTEIN"/>
    <property type="match status" value="1"/>
</dbReference>
<comment type="similarity">
    <text evidence="1">Belongs to the remorin family.</text>
</comment>
<reference evidence="4 5" key="1">
    <citation type="submission" date="2020-04" db="EMBL/GenBank/DDBJ databases">
        <title>Plant Genome Project.</title>
        <authorList>
            <person name="Zhang R.-G."/>
        </authorList>
    </citation>
    <scope>NUCLEOTIDE SEQUENCE [LARGE SCALE GENOMIC DNA]</scope>
    <source>
        <strain evidence="4">YNK0</strain>
        <tissue evidence="4">Leaf</tissue>
    </source>
</reference>
<evidence type="ECO:0000313" key="5">
    <source>
        <dbReference type="Proteomes" id="UP000655225"/>
    </source>
</evidence>
<evidence type="ECO:0000256" key="1">
    <source>
        <dbReference type="ARBA" id="ARBA00005711"/>
    </source>
</evidence>
<feature type="compositionally biased region" description="Low complexity" evidence="2">
    <location>
        <begin position="35"/>
        <end position="45"/>
    </location>
</feature>
<dbReference type="Proteomes" id="UP000655225">
    <property type="component" value="Unassembled WGS sequence"/>
</dbReference>